<keyword evidence="3" id="KW-1185">Reference proteome</keyword>
<gene>
    <name evidence="2" type="ORF">MARGE09_P3893</name>
</gene>
<dbReference type="KEGG" id="marq:MARGE09_P3893"/>
<keyword evidence="1" id="KW-0812">Transmembrane</keyword>
<sequence>MARPINRRVLATVCVFMTLGVIIVTSVLMFFKGYSNKVALVHTVVGFSFLALAVWHLFNNFKAIKSYLSPSSFLSSSKYGYSPVVALAFSIGLLVFSIIEIQPFKRFHQWGLSMRLSDQSEASQASTLSYDIIDNSTPGMGREIKIDFKKGSNFHWPQYAIWVEKPDGSFVQPLYVTRSVGDNTFKNTVALADSTTVFKSNPFSQDDFKFESTFTESYDENAKNNRYRPESLPVFLHKTNRKNLSNSAVNGEQVQSLDGYTGATLFNNYIVSQNIKDTKSQRYTIFLEINQSFDYNKYYASDSFPDDPVYSGNGFSAQPSLIYSVEIDFSSATKIYPMSLAGHGHHSGKTGEIYSDVGNLTTALNIVDRIIVDIR</sequence>
<feature type="transmembrane region" description="Helical" evidence="1">
    <location>
        <begin position="79"/>
        <end position="99"/>
    </location>
</feature>
<evidence type="ECO:0000256" key="1">
    <source>
        <dbReference type="SAM" id="Phobius"/>
    </source>
</evidence>
<dbReference type="EMBL" id="AP023086">
    <property type="protein sequence ID" value="BCD99691.1"/>
    <property type="molecule type" value="Genomic_DNA"/>
</dbReference>
<reference evidence="2 3" key="1">
    <citation type="journal article" date="2022" name="IScience">
        <title>An ultrasensitive nanofiber-based assay for enzymatic hydrolysis and deep-sea microbial degradation of cellulose.</title>
        <authorList>
            <person name="Tsudome M."/>
            <person name="Tachioka M."/>
            <person name="Miyazaki M."/>
            <person name="Uchimura K."/>
            <person name="Tsuda M."/>
            <person name="Takaki Y."/>
            <person name="Deguchi S."/>
        </authorList>
    </citation>
    <scope>NUCLEOTIDE SEQUENCE [LARGE SCALE GENOMIC DNA]</scope>
    <source>
        <strain evidence="2 3">GE09</strain>
    </source>
</reference>
<dbReference type="Proteomes" id="UP001320119">
    <property type="component" value="Chromosome"/>
</dbReference>
<feature type="transmembrane region" description="Helical" evidence="1">
    <location>
        <begin position="37"/>
        <end position="58"/>
    </location>
</feature>
<accession>A0AAN2BM35</accession>
<evidence type="ECO:0008006" key="4">
    <source>
        <dbReference type="Google" id="ProtNLM"/>
    </source>
</evidence>
<proteinExistence type="predicted"/>
<feature type="transmembrane region" description="Helical" evidence="1">
    <location>
        <begin position="9"/>
        <end position="31"/>
    </location>
</feature>
<keyword evidence="1" id="KW-0472">Membrane</keyword>
<keyword evidence="1" id="KW-1133">Transmembrane helix</keyword>
<name>A0AAN2BM35_9GAMM</name>
<dbReference type="AlphaFoldDB" id="A0AAN2BM35"/>
<organism evidence="2 3">
    <name type="scientific">Marinagarivorans cellulosilyticus</name>
    <dbReference type="NCBI Taxonomy" id="2721545"/>
    <lineage>
        <taxon>Bacteria</taxon>
        <taxon>Pseudomonadati</taxon>
        <taxon>Pseudomonadota</taxon>
        <taxon>Gammaproteobacteria</taxon>
        <taxon>Cellvibrionales</taxon>
        <taxon>Cellvibrionaceae</taxon>
        <taxon>Marinagarivorans</taxon>
    </lineage>
</organism>
<protein>
    <recommendedName>
        <fullName evidence="4">DUF4405 domain-containing protein</fullName>
    </recommendedName>
</protein>
<evidence type="ECO:0000313" key="3">
    <source>
        <dbReference type="Proteomes" id="UP001320119"/>
    </source>
</evidence>
<dbReference type="RefSeq" id="WP_236984954.1">
    <property type="nucleotide sequence ID" value="NZ_AP023086.1"/>
</dbReference>
<evidence type="ECO:0000313" key="2">
    <source>
        <dbReference type="EMBL" id="BCD99691.1"/>
    </source>
</evidence>